<dbReference type="RefSeq" id="YP_001285482.1">
    <property type="nucleotide sequence ID" value="NC_009537.1"/>
</dbReference>
<dbReference type="GO" id="GO:0044167">
    <property type="term" value="C:host cell endoplasmic reticulum membrane"/>
    <property type="evidence" value="ECO:0007669"/>
    <property type="project" value="UniProtKB-SubCell"/>
</dbReference>
<gene>
    <name evidence="12" type="primary">s1gp1</name>
</gene>
<comment type="subcellular location">
    <subcellularLocation>
        <location evidence="1">Host endoplasmic reticulum membrane</location>
        <topology evidence="1">Peripheral membrane protein</topology>
    </subcellularLocation>
</comment>
<dbReference type="InterPro" id="IPR027417">
    <property type="entry name" value="P-loop_NTPase"/>
</dbReference>
<feature type="compositionally biased region" description="Polar residues" evidence="9">
    <location>
        <begin position="1056"/>
        <end position="1069"/>
    </location>
</feature>
<evidence type="ECO:0000256" key="1">
    <source>
        <dbReference type="ARBA" id="ARBA00004291"/>
    </source>
</evidence>
<evidence type="ECO:0000313" key="12">
    <source>
        <dbReference type="EMBL" id="ABQ45980.1"/>
    </source>
</evidence>
<dbReference type="Pfam" id="PF01660">
    <property type="entry name" value="Vmethyltransf"/>
    <property type="match status" value="1"/>
</dbReference>
<dbReference type="GO" id="GO:0016787">
    <property type="term" value="F:hydrolase activity"/>
    <property type="evidence" value="ECO:0007669"/>
    <property type="project" value="UniProtKB-KW"/>
</dbReference>
<reference evidence="13" key="1">
    <citation type="journal article" date="1995" name="J. Gen. Virol.">
        <title>The complete nucleotide sequence of RNA 3 of citrus leaf rugose and citrus variegation ilarviruses.</title>
        <authorList>
            <person name="Scott S.W."/>
            <person name="Ge X."/>
        </authorList>
    </citation>
    <scope>NUCLEOTIDE SEQUENCE [LARGE SCALE GENOMIC DNA]</scope>
</reference>
<evidence type="ECO:0000256" key="4">
    <source>
        <dbReference type="ARBA" id="ARBA00022679"/>
    </source>
</evidence>
<dbReference type="InterPro" id="IPR027351">
    <property type="entry name" value="(+)RNA_virus_helicase_core_dom"/>
</dbReference>
<dbReference type="Pfam" id="PF01443">
    <property type="entry name" value="Viral_helicase1"/>
    <property type="match status" value="1"/>
</dbReference>
<proteinExistence type="inferred from homology"/>
<dbReference type="GO" id="GO:0016556">
    <property type="term" value="P:mRNA modification"/>
    <property type="evidence" value="ECO:0007669"/>
    <property type="project" value="InterPro"/>
</dbReference>
<dbReference type="OrthoDB" id="1460at10239"/>
<evidence type="ECO:0000256" key="5">
    <source>
        <dbReference type="ARBA" id="ARBA00022741"/>
    </source>
</evidence>
<dbReference type="PROSITE" id="PS51743">
    <property type="entry name" value="ALPHAVIRUS_MT"/>
    <property type="match status" value="1"/>
</dbReference>
<name>A5JVP4_9BROM</name>
<keyword evidence="13" id="KW-1185">Reference proteome</keyword>
<dbReference type="GO" id="GO:0006396">
    <property type="term" value="P:RNA processing"/>
    <property type="evidence" value="ECO:0007669"/>
    <property type="project" value="InterPro"/>
</dbReference>
<dbReference type="Gene3D" id="3.40.50.300">
    <property type="entry name" value="P-loop containing nucleotide triphosphate hydrolases"/>
    <property type="match status" value="2"/>
</dbReference>
<dbReference type="GO" id="GO:0008174">
    <property type="term" value="F:mRNA methyltransferase activity"/>
    <property type="evidence" value="ECO:0007669"/>
    <property type="project" value="UniProtKB-UniRule"/>
</dbReference>
<dbReference type="InterPro" id="IPR002588">
    <property type="entry name" value="Alphavirus-like_MT_dom"/>
</dbReference>
<keyword evidence="8" id="KW-1038">Host endoplasmic reticulum</keyword>
<evidence type="ECO:0000259" key="10">
    <source>
        <dbReference type="PROSITE" id="PS51657"/>
    </source>
</evidence>
<evidence type="ECO:0000256" key="2">
    <source>
        <dbReference type="ARBA" id="ARBA00010328"/>
    </source>
</evidence>
<feature type="region of interest" description="Disordered" evidence="9">
    <location>
        <begin position="1053"/>
        <end position="1076"/>
    </location>
</feature>
<evidence type="ECO:0000256" key="6">
    <source>
        <dbReference type="ARBA" id="ARBA00022801"/>
    </source>
</evidence>
<evidence type="ECO:0000256" key="8">
    <source>
        <dbReference type="ARBA" id="ARBA00023184"/>
    </source>
</evidence>
<evidence type="ECO:0000259" key="11">
    <source>
        <dbReference type="PROSITE" id="PS51743"/>
    </source>
</evidence>
<dbReference type="GO" id="GO:0003723">
    <property type="term" value="F:RNA binding"/>
    <property type="evidence" value="ECO:0007669"/>
    <property type="project" value="InterPro"/>
</dbReference>
<protein>
    <recommendedName>
        <fullName evidence="3">Replication protein 1a</fullName>
    </recommendedName>
</protein>
<evidence type="ECO:0000256" key="7">
    <source>
        <dbReference type="ARBA" id="ARBA00022840"/>
    </source>
</evidence>
<dbReference type="EMBL" id="EF584664">
    <property type="protein sequence ID" value="ABQ45980.1"/>
    <property type="molecule type" value="Genomic_RNA"/>
</dbReference>
<keyword evidence="6" id="KW-0378">Hydrolase</keyword>
<keyword evidence="7" id="KW-0067">ATP-binding</keyword>
<feature type="domain" description="Alphavirus-like MT" evidence="11">
    <location>
        <begin position="81"/>
        <end position="273"/>
    </location>
</feature>
<dbReference type="GO" id="GO:0005524">
    <property type="term" value="F:ATP binding"/>
    <property type="evidence" value="ECO:0007669"/>
    <property type="project" value="UniProtKB-KW"/>
</dbReference>
<dbReference type="SUPFAM" id="SSF52540">
    <property type="entry name" value="P-loop containing nucleoside triphosphate hydrolases"/>
    <property type="match status" value="2"/>
</dbReference>
<dbReference type="Proteomes" id="UP000203396">
    <property type="component" value="Genome"/>
</dbReference>
<organism evidence="12 13">
    <name type="scientific">Citrus variegation virus</name>
    <dbReference type="NCBI Taxonomy" id="37127"/>
    <lineage>
        <taxon>Viruses</taxon>
        <taxon>Riboviria</taxon>
        <taxon>Orthornavirae</taxon>
        <taxon>Kitrinoviricota</taxon>
        <taxon>Alsuviricetes</taxon>
        <taxon>Martellivirales</taxon>
        <taxon>Bromoviridae</taxon>
        <taxon>Ilarvirus</taxon>
        <taxon>Ilarvirus CVV</taxon>
    </lineage>
</organism>
<keyword evidence="5" id="KW-0547">Nucleotide-binding</keyword>
<dbReference type="PROSITE" id="PS51657">
    <property type="entry name" value="PSRV_HELICASE"/>
    <property type="match status" value="1"/>
</dbReference>
<accession>A5JVP4</accession>
<evidence type="ECO:0000313" key="13">
    <source>
        <dbReference type="Proteomes" id="UP000203396"/>
    </source>
</evidence>
<reference evidence="12 13" key="2">
    <citation type="journal article" date="2008" name="Arch. Virol.">
        <title>Characterization of complete sequences of RNA 1 and RNA 2 of citrus variegation virus.</title>
        <authorList>
            <person name="Li W."/>
            <person name="Adkins S."/>
            <person name="Hilf M.E."/>
        </authorList>
    </citation>
    <scope>NUCLEOTIDE SEQUENCE [LARGE SCALE GENOMIC DNA]</scope>
</reference>
<feature type="domain" description="(+)RNA virus helicase C-terminal" evidence="10">
    <location>
        <begin position="742"/>
        <end position="1056"/>
    </location>
</feature>
<sequence length="1076" mass="121274">MDTIVQHESSVLRVDDLINDTIRRNAARPETAVGRLVSDAAVQVVARQCDLTPAKPLNVSFQLSPEDQNALRRDFPGRELQFRNSSYSSHSFAAAHRVCETDYIYGRFQTERTTIIDIGGNFCTHSKMGRDNVHSCCPILDVRDGARYTDRFMSVAGSLEKQPERELRLNYCSNRFEDCDVSAPWAMAIHSISDIPITTVVKHCFRRGVKKLIASIMMDPMMLVATKGFMPRLNVQWEVETDEKEKSRRISFHFVDAPGLSYSHNYDVLMQYMTCNQVIINGKAAYRVERVADLSGVFIVEITLAATAGIERLDLVPMRDVSCAWMTSLRRKTLVRVAIPQYRHSWEIKYVIADTDFVRRVAEVSFRQYKPDTPLEDLVKSVATMISSASNHCIINGVTMQTGTPLAIEDYVPMAVTFVAFAMSRYKSIKEGVKMVKQRGTNICDPNDHYDYEKDGSDVKNFSTHVIPMKNTIKSLFFPMKAKINDNSMLIYSQSLMTTVVDEIKTLLGWDVWDTDDAVIQSLPSFYKMEDVFQVTSDHYCLSHVLSVDWWLEGLYDDYDVLRRAHKKKLEEEESHKTKIENALLKIAEVLEKPDVDDGLKQLKTLPIINSLLEKKVEEIVTKPQCRDSEKPHINPYADAIKEAIAYYHELEVVNTRNLRGVGDYLFWRTKSSYASVWGADESRVVLEPMARKFYSRDKNVPIPEYERGMTSDGFISLVWKDGEITRETWSSLSKYAVVLFDQSCVFDAGSRLLPGLNKALVMDANFKVVIEDGVAGCGKTTSLLKQAKPDSDLLLAANRETAKDAKNSGIIPDALLYRVRTVDSYLMLKNWFTAGRLLVDECFLVHAGLIYAAAALARVKEVIAFGDTKQIPFVSRIPAVTLRHASVIGTLKPRTVTYRCPRDVTAVLSEKFYNTKVKTFNPVKTSLDLISINSGMEIPVVKDALYISHTKADKFALKRLPGMSNVDVLTTHEAQGKTRDNVILVRLSRTTHLLYSGKMPEAGSSHNLVGLSRHKKSLKYYSIFADDPDDQIASGIRWSKSLDEQELSQYRAAESVSSMKPSEGSSGMCSAPGLS</sequence>
<dbReference type="KEGG" id="vg:5219900"/>
<evidence type="ECO:0000256" key="9">
    <source>
        <dbReference type="SAM" id="MobiDB-lite"/>
    </source>
</evidence>
<keyword evidence="4" id="KW-0808">Transferase</keyword>
<comment type="similarity">
    <text evidence="2">Belongs to the bromoviridae replication protein 1a family.</text>
</comment>
<evidence type="ECO:0000256" key="3">
    <source>
        <dbReference type="ARBA" id="ARBA00020856"/>
    </source>
</evidence>
<dbReference type="GeneID" id="5219900"/>